<organism evidence="5 6">
    <name type="scientific">Faecalicatena fissicatena</name>
    <dbReference type="NCBI Taxonomy" id="290055"/>
    <lineage>
        <taxon>Bacteria</taxon>
        <taxon>Bacillati</taxon>
        <taxon>Bacillota</taxon>
        <taxon>Clostridia</taxon>
        <taxon>Lachnospirales</taxon>
        <taxon>Lachnospiraceae</taxon>
        <taxon>Faecalicatena</taxon>
    </lineage>
</organism>
<feature type="transmembrane region" description="Helical" evidence="3">
    <location>
        <begin position="518"/>
        <end position="541"/>
    </location>
</feature>
<proteinExistence type="predicted"/>
<feature type="transmembrane region" description="Helical" evidence="3">
    <location>
        <begin position="547"/>
        <end position="565"/>
    </location>
</feature>
<dbReference type="InterPro" id="IPR019734">
    <property type="entry name" value="TPR_rpt"/>
</dbReference>
<dbReference type="InterPro" id="IPR000157">
    <property type="entry name" value="TIR_dom"/>
</dbReference>
<keyword evidence="2" id="KW-0175">Coiled coil</keyword>
<dbReference type="Gene3D" id="1.25.40.10">
    <property type="entry name" value="Tetratricopeptide repeat domain"/>
    <property type="match status" value="1"/>
</dbReference>
<accession>A0ABX2H1F5</accession>
<feature type="repeat" description="TPR" evidence="1">
    <location>
        <begin position="41"/>
        <end position="74"/>
    </location>
</feature>
<protein>
    <submittedName>
        <fullName evidence="5">TIR domain-containing protein</fullName>
    </submittedName>
</protein>
<dbReference type="EMBL" id="JAAWUZ010000057">
    <property type="protein sequence ID" value="NSG31059.1"/>
    <property type="molecule type" value="Genomic_DNA"/>
</dbReference>
<dbReference type="PROSITE" id="PS50005">
    <property type="entry name" value="TPR"/>
    <property type="match status" value="1"/>
</dbReference>
<dbReference type="SUPFAM" id="SSF48452">
    <property type="entry name" value="TPR-like"/>
    <property type="match status" value="1"/>
</dbReference>
<keyword evidence="1" id="KW-0802">TPR repeat</keyword>
<evidence type="ECO:0000256" key="3">
    <source>
        <dbReference type="SAM" id="Phobius"/>
    </source>
</evidence>
<evidence type="ECO:0000313" key="6">
    <source>
        <dbReference type="Proteomes" id="UP000821846"/>
    </source>
</evidence>
<reference evidence="5 6" key="1">
    <citation type="journal article" date="2020" name="Cell Host Microbe">
        <title>Functional and Genomic Variation between Human-Derived Isolates of Lachnospiraceae Reveals Inter- and Intra-Species Diversity.</title>
        <authorList>
            <person name="Sorbara M.T."/>
            <person name="Littmann E.R."/>
            <person name="Fontana E."/>
            <person name="Moody T.U."/>
            <person name="Kohout C.E."/>
            <person name="Gjonbalaj M."/>
            <person name="Eaton V."/>
            <person name="Seok R."/>
            <person name="Leiner I.M."/>
            <person name="Pamer E.G."/>
        </authorList>
    </citation>
    <scope>NUCLEOTIDE SEQUENCE [LARGE SCALE GENOMIC DNA]</scope>
    <source>
        <strain evidence="5 6">MSK.14.16</strain>
    </source>
</reference>
<dbReference type="SUPFAM" id="SSF52200">
    <property type="entry name" value="Toll/Interleukin receptor TIR domain"/>
    <property type="match status" value="1"/>
</dbReference>
<gene>
    <name evidence="5" type="ORF">HFM93_12460</name>
</gene>
<evidence type="ECO:0000256" key="1">
    <source>
        <dbReference type="PROSITE-ProRule" id="PRU00339"/>
    </source>
</evidence>
<evidence type="ECO:0000313" key="5">
    <source>
        <dbReference type="EMBL" id="NSG31059.1"/>
    </source>
</evidence>
<comment type="caution">
    <text evidence="5">The sequence shown here is derived from an EMBL/GenBank/DDBJ whole genome shotgun (WGS) entry which is preliminary data.</text>
</comment>
<evidence type="ECO:0000256" key="2">
    <source>
        <dbReference type="SAM" id="Coils"/>
    </source>
</evidence>
<dbReference type="PROSITE" id="PS50104">
    <property type="entry name" value="TIR"/>
    <property type="match status" value="1"/>
</dbReference>
<dbReference type="SMART" id="SM00028">
    <property type="entry name" value="TPR"/>
    <property type="match status" value="2"/>
</dbReference>
<dbReference type="InterPro" id="IPR035897">
    <property type="entry name" value="Toll_tir_struct_dom_sf"/>
</dbReference>
<keyword evidence="3" id="KW-0812">Transmembrane</keyword>
<evidence type="ECO:0000259" key="4">
    <source>
        <dbReference type="PROSITE" id="PS50104"/>
    </source>
</evidence>
<dbReference type="RefSeq" id="WP_173882179.1">
    <property type="nucleotide sequence ID" value="NZ_JAAWUV010000053.1"/>
</dbReference>
<dbReference type="InterPro" id="IPR011990">
    <property type="entry name" value="TPR-like_helical_dom_sf"/>
</dbReference>
<name>A0ABX2H1F5_9FIRM</name>
<keyword evidence="3" id="KW-0472">Membrane</keyword>
<sequence>MAVFKCKMCGGNLEVQDGMTVCECEYCGSIQAIPTNTDDNLRILFNRANVLRMKAEFDKAEEIYEKILQISPNEAEAYWGLILCKYGVEYVEDPKTLKRVPTCHRTSYDAIVADDDYKNAIENADISQKILYEEEARTIDQIQKGILSISQKEEPYDVFICYKETDESGKRTQDSVIANDIYYQLSEEGYKVFYAAITLEDKLGTEYEPYIFAALNTARVMLVLGTKPEYFNAVWVKNEWSRFLAAMKKNRSKLLIPCYKDMDPYELPDEFSHLQAQDMSKIGFINDVIRGIKKIIVKKDESMAGDAEEISNVVATEVLPLLKRAEMFLEDQEWKRADELCEKVLNSDPENARAYLYKLMAELQVANRVDLKNCKVSFENSNNYKKVIRFADQDVREKLTACINFIKERNETDRKNKIYNDALQLFEKGNAQSVNAAVEKMKSISGWKDSDEKIKEFSERYEVVVEKERVEKEEKKRIERLKSEYDRKYSALIEGKYENQKKLKEIQKKLATKLNKRTTGVISSWTANVFGIIAVCSGLALLFLDSVGNGIIEIILGGSLLWLGISSNKSKKQKISDLEQEKSEVEKVLKDIEAIPSLEKFIEDHSE</sequence>
<keyword evidence="3" id="KW-1133">Transmembrane helix</keyword>
<feature type="domain" description="TIR" evidence="4">
    <location>
        <begin position="154"/>
        <end position="296"/>
    </location>
</feature>
<dbReference type="Proteomes" id="UP000821846">
    <property type="component" value="Unassembled WGS sequence"/>
</dbReference>
<keyword evidence="6" id="KW-1185">Reference proteome</keyword>
<dbReference type="Gene3D" id="3.40.50.10140">
    <property type="entry name" value="Toll/interleukin-1 receptor homology (TIR) domain"/>
    <property type="match status" value="1"/>
</dbReference>
<dbReference type="Pfam" id="PF13676">
    <property type="entry name" value="TIR_2"/>
    <property type="match status" value="1"/>
</dbReference>
<feature type="coiled-coil region" evidence="2">
    <location>
        <begin position="568"/>
        <end position="595"/>
    </location>
</feature>